<feature type="chain" id="PRO_5013128126" description="DUF3108 domain-containing protein" evidence="1">
    <location>
        <begin position="24"/>
        <end position="228"/>
    </location>
</feature>
<evidence type="ECO:0000313" key="3">
    <source>
        <dbReference type="Proteomes" id="UP000218113"/>
    </source>
</evidence>
<keyword evidence="1" id="KW-0732">Signal</keyword>
<dbReference type="Proteomes" id="UP000218113">
    <property type="component" value="Unassembled WGS sequence"/>
</dbReference>
<gene>
    <name evidence="2" type="ORF">COB67_10920</name>
</gene>
<feature type="signal peptide" evidence="1">
    <location>
        <begin position="1"/>
        <end position="23"/>
    </location>
</feature>
<protein>
    <recommendedName>
        <fullName evidence="4">DUF3108 domain-containing protein</fullName>
    </recommendedName>
</protein>
<proteinExistence type="predicted"/>
<name>A0A2A4SVG4_9DELT</name>
<dbReference type="EMBL" id="NVSR01000115">
    <property type="protein sequence ID" value="PCI25248.1"/>
    <property type="molecule type" value="Genomic_DNA"/>
</dbReference>
<dbReference type="AlphaFoldDB" id="A0A2A4SVG4"/>
<reference evidence="3" key="1">
    <citation type="submission" date="2017-08" db="EMBL/GenBank/DDBJ databases">
        <title>A dynamic microbial community with high functional redundancy inhabits the cold, oxic subseafloor aquifer.</title>
        <authorList>
            <person name="Tully B.J."/>
            <person name="Wheat C.G."/>
            <person name="Glazer B.T."/>
            <person name="Huber J.A."/>
        </authorList>
    </citation>
    <scope>NUCLEOTIDE SEQUENCE [LARGE SCALE GENOMIC DNA]</scope>
</reference>
<sequence>MFGKILNCCLVTFLLLVSGIAPAQELGVESGNSGIVEFKDDYQIFPAGQQGNSIYRERTHLVSRKNLILFDIHEAPVGYIYAGTTATKQQVLGYTGSAAAKFKNMGMGYYQLRTKSKKSSVSKLYRLVNDKIQDLLPNSRTANGLTVNKNGKAVFFHIAKGERVQQEDGPDRYRYTFKIHVVEPDSGQIITLPSIIQDFRSSLKIKWLSDNMLGYVLSDGQTAQISYR</sequence>
<organism evidence="2 3">
    <name type="scientific">SAR324 cluster bacterium</name>
    <dbReference type="NCBI Taxonomy" id="2024889"/>
    <lineage>
        <taxon>Bacteria</taxon>
        <taxon>Deltaproteobacteria</taxon>
        <taxon>SAR324 cluster</taxon>
    </lineage>
</organism>
<evidence type="ECO:0000313" key="2">
    <source>
        <dbReference type="EMBL" id="PCI25248.1"/>
    </source>
</evidence>
<comment type="caution">
    <text evidence="2">The sequence shown here is derived from an EMBL/GenBank/DDBJ whole genome shotgun (WGS) entry which is preliminary data.</text>
</comment>
<accession>A0A2A4SVG4</accession>
<evidence type="ECO:0000256" key="1">
    <source>
        <dbReference type="SAM" id="SignalP"/>
    </source>
</evidence>
<evidence type="ECO:0008006" key="4">
    <source>
        <dbReference type="Google" id="ProtNLM"/>
    </source>
</evidence>